<dbReference type="InterPro" id="IPR047175">
    <property type="entry name" value="CotS-like"/>
</dbReference>
<evidence type="ECO:0000313" key="5">
    <source>
        <dbReference type="Proteomes" id="UP000250223"/>
    </source>
</evidence>
<dbReference type="PANTHER" id="PTHR39179:SF1">
    <property type="entry name" value="SPORE COAT PROTEIN I"/>
    <property type="match status" value="1"/>
</dbReference>
<dbReference type="STRING" id="1494.SAMN05216497_1156"/>
<protein>
    <submittedName>
        <fullName evidence="1">CotS family spore coat protein</fullName>
    </submittedName>
    <submittedName>
        <fullName evidence="3">Spore coat protein S</fullName>
    </submittedName>
    <submittedName>
        <fullName evidence="2">Spore coat protein, CotS family</fullName>
    </submittedName>
</protein>
<dbReference type="EMBL" id="FNGL01000015">
    <property type="protein sequence ID" value="SDL26683.1"/>
    <property type="molecule type" value="Genomic_DNA"/>
</dbReference>
<proteinExistence type="predicted"/>
<dbReference type="EMBL" id="JABFIF010000019">
    <property type="protein sequence ID" value="NOH16585.1"/>
    <property type="molecule type" value="Genomic_DNA"/>
</dbReference>
<evidence type="ECO:0000313" key="2">
    <source>
        <dbReference type="EMBL" id="SDL26683.1"/>
    </source>
</evidence>
<dbReference type="Gene3D" id="3.90.1200.10">
    <property type="match status" value="1"/>
</dbReference>
<evidence type="ECO:0000313" key="3">
    <source>
        <dbReference type="EMBL" id="SQB34357.1"/>
    </source>
</evidence>
<keyword evidence="3" id="KW-0167">Capsid protein</keyword>
<dbReference type="SUPFAM" id="SSF56112">
    <property type="entry name" value="Protein kinase-like (PK-like)"/>
    <property type="match status" value="1"/>
</dbReference>
<gene>
    <name evidence="3" type="primary">cotI_4</name>
    <name evidence="1" type="ORF">HMJ28_09335</name>
    <name evidence="3" type="ORF">NCTC13028_01260</name>
    <name evidence="2" type="ORF">SAMN05216497_1156</name>
</gene>
<evidence type="ECO:0000313" key="1">
    <source>
        <dbReference type="EMBL" id="NOH16585.1"/>
    </source>
</evidence>
<name>A0A239YZL3_CLOCO</name>
<dbReference type="GeneID" id="70576096"/>
<reference evidence="1 6" key="3">
    <citation type="submission" date="2020-05" db="EMBL/GenBank/DDBJ databases">
        <title>Draft genome sequence of Clostridium cochlearium strain AGROS13 isolated from a sheep dairy farm in New Zealand.</title>
        <authorList>
            <person name="Gupta T.B."/>
            <person name="Jauregui R."/>
            <person name="Risson A.N."/>
            <person name="Brightwell G."/>
            <person name="Maclean P."/>
        </authorList>
    </citation>
    <scope>NUCLEOTIDE SEQUENCE [LARGE SCALE GENOMIC DNA]</scope>
    <source>
        <strain evidence="1 6">AGROS13</strain>
    </source>
</reference>
<evidence type="ECO:0000313" key="6">
    <source>
        <dbReference type="Proteomes" id="UP000528432"/>
    </source>
</evidence>
<dbReference type="Proteomes" id="UP000528432">
    <property type="component" value="Unassembled WGS sequence"/>
</dbReference>
<dbReference type="InterPro" id="IPR011009">
    <property type="entry name" value="Kinase-like_dom_sf"/>
</dbReference>
<dbReference type="PANTHER" id="PTHR39179">
    <property type="entry name" value="SPORE COAT PROTEIN I"/>
    <property type="match status" value="1"/>
</dbReference>
<sequence length="338" mass="40115">MKGIYSNRNYLAQYDLESTLFENFNVKPKEVLPLRSVFMITDEIGQKILKKVDYTLEELKFIEQGLKYVNRSFDRTMNFLNTRDNKPYVIWNGSIYCMMDLVEGRESDYSNPMDLIIATEALAELHCAGKGFYSHIKSKNNIGNIIRNFRRREKEMNLFKELSLIYSKKSKFNNIVSDNVDFFIEQIKKSIKILENSCYYKLCSIEEKRVFCHHDLAYHNIIINNDKGYFVDFDYAIVDLRVHDLCNFITKWVKSSAYDVEKCSKILEVYNKINPLNSKEIEVLYGMLTFPQEIYNIVKDYYTNNKDWSEKDSVDKLKKKVELEEFKKDFLKDFKGLI</sequence>
<evidence type="ECO:0000313" key="4">
    <source>
        <dbReference type="Proteomes" id="UP000198811"/>
    </source>
</evidence>
<dbReference type="Proteomes" id="UP000250223">
    <property type="component" value="Unassembled WGS sequence"/>
</dbReference>
<dbReference type="InterPro" id="IPR014255">
    <property type="entry name" value="Spore_coat_CotS"/>
</dbReference>
<dbReference type="NCBIfam" id="TIGR02906">
    <property type="entry name" value="spore_CotS"/>
    <property type="match status" value="1"/>
</dbReference>
<dbReference type="Gene3D" id="3.30.200.20">
    <property type="entry name" value="Phosphorylase Kinase, domain 1"/>
    <property type="match status" value="1"/>
</dbReference>
<accession>A0A239YZL3</accession>
<keyword evidence="3" id="KW-0946">Virion</keyword>
<reference evidence="3 5" key="2">
    <citation type="submission" date="2018-06" db="EMBL/GenBank/DDBJ databases">
        <authorList>
            <consortium name="Pathogen Informatics"/>
            <person name="Doyle S."/>
        </authorList>
    </citation>
    <scope>NUCLEOTIDE SEQUENCE [LARGE SCALE GENOMIC DNA]</scope>
    <source>
        <strain evidence="3 5">NCTC13028</strain>
    </source>
</reference>
<dbReference type="GO" id="GO:0042601">
    <property type="term" value="C:endospore-forming forespore"/>
    <property type="evidence" value="ECO:0007669"/>
    <property type="project" value="TreeGrafter"/>
</dbReference>
<dbReference type="AlphaFoldDB" id="A0A239YZL3"/>
<dbReference type="RefSeq" id="WP_089866678.1">
    <property type="nucleotide sequence ID" value="NZ_CP173238.1"/>
</dbReference>
<reference evidence="2 4" key="1">
    <citation type="submission" date="2016-10" db="EMBL/GenBank/DDBJ databases">
        <authorList>
            <person name="Varghese N."/>
            <person name="Submissions S."/>
        </authorList>
    </citation>
    <scope>NUCLEOTIDE SEQUENCE [LARGE SCALE GENOMIC DNA]</scope>
    <source>
        <strain evidence="2 4">NLAE-zl-C224</strain>
    </source>
</reference>
<dbReference type="Pfam" id="PF01633">
    <property type="entry name" value="Choline_kinase"/>
    <property type="match status" value="1"/>
</dbReference>
<dbReference type="Proteomes" id="UP000198811">
    <property type="component" value="Unassembled WGS sequence"/>
</dbReference>
<organism evidence="3 5">
    <name type="scientific">Clostridium cochlearium</name>
    <dbReference type="NCBI Taxonomy" id="1494"/>
    <lineage>
        <taxon>Bacteria</taxon>
        <taxon>Bacillati</taxon>
        <taxon>Bacillota</taxon>
        <taxon>Clostridia</taxon>
        <taxon>Eubacteriales</taxon>
        <taxon>Clostridiaceae</taxon>
        <taxon>Clostridium</taxon>
    </lineage>
</organism>
<dbReference type="EMBL" id="UAWC01000007">
    <property type="protein sequence ID" value="SQB34357.1"/>
    <property type="molecule type" value="Genomic_DNA"/>
</dbReference>
<keyword evidence="4" id="KW-1185">Reference proteome</keyword>
<dbReference type="OrthoDB" id="9771902at2"/>